<dbReference type="PANTHER" id="PTHR40980">
    <property type="entry name" value="PLUG DOMAIN-CONTAINING PROTEIN"/>
    <property type="match status" value="1"/>
</dbReference>
<dbReference type="Proteomes" id="UP000279089">
    <property type="component" value="Unassembled WGS sequence"/>
</dbReference>
<comment type="subcellular location">
    <subcellularLocation>
        <location evidence="1">Cell outer membrane</location>
    </subcellularLocation>
</comment>
<dbReference type="RefSeq" id="WP_120514658.1">
    <property type="nucleotide sequence ID" value="NZ_QXZY01000002.1"/>
</dbReference>
<dbReference type="Pfam" id="PF14905">
    <property type="entry name" value="OMP_b-brl_3"/>
    <property type="match status" value="1"/>
</dbReference>
<evidence type="ECO:0000313" key="7">
    <source>
        <dbReference type="Proteomes" id="UP000279089"/>
    </source>
</evidence>
<feature type="domain" description="Outer membrane protein beta-barrel" evidence="5">
    <location>
        <begin position="339"/>
        <end position="735"/>
    </location>
</feature>
<comment type="caution">
    <text evidence="6">The sequence shown here is derived from an EMBL/GenBank/DDBJ whole genome shotgun (WGS) entry which is preliminary data.</text>
</comment>
<dbReference type="Gene3D" id="2.170.130.10">
    <property type="entry name" value="TonB-dependent receptor, plug domain"/>
    <property type="match status" value="1"/>
</dbReference>
<dbReference type="PANTHER" id="PTHR40980:SF4">
    <property type="entry name" value="TONB-DEPENDENT RECEPTOR-LIKE BETA-BARREL DOMAIN-CONTAINING PROTEIN"/>
    <property type="match status" value="1"/>
</dbReference>
<evidence type="ECO:0000256" key="1">
    <source>
        <dbReference type="ARBA" id="ARBA00004442"/>
    </source>
</evidence>
<proteinExistence type="predicted"/>
<accession>A0A3N4MPY1</accession>
<organism evidence="6 7">
    <name type="scientific">Chitinophaga barathri</name>
    <dbReference type="NCBI Taxonomy" id="1647451"/>
    <lineage>
        <taxon>Bacteria</taxon>
        <taxon>Pseudomonadati</taxon>
        <taxon>Bacteroidota</taxon>
        <taxon>Chitinophagia</taxon>
        <taxon>Chitinophagales</taxon>
        <taxon>Chitinophagaceae</taxon>
        <taxon>Chitinophaga</taxon>
    </lineage>
</organism>
<evidence type="ECO:0000259" key="5">
    <source>
        <dbReference type="Pfam" id="PF14905"/>
    </source>
</evidence>
<reference evidence="7" key="1">
    <citation type="submission" date="2018-11" db="EMBL/GenBank/DDBJ databases">
        <title>Chitinophaga lutea sp.nov., isolate from arsenic contaminated soil.</title>
        <authorList>
            <person name="Zong Y."/>
        </authorList>
    </citation>
    <scope>NUCLEOTIDE SEQUENCE [LARGE SCALE GENOMIC DNA]</scope>
    <source>
        <strain evidence="7">YLT18</strain>
    </source>
</reference>
<keyword evidence="6" id="KW-0675">Receptor</keyword>
<gene>
    <name evidence="6" type="ORF">EG028_06000</name>
</gene>
<dbReference type="Gene3D" id="2.40.170.20">
    <property type="entry name" value="TonB-dependent receptor, beta-barrel domain"/>
    <property type="match status" value="1"/>
</dbReference>
<feature type="signal peptide" evidence="4">
    <location>
        <begin position="1"/>
        <end position="22"/>
    </location>
</feature>
<dbReference type="SUPFAM" id="SSF56935">
    <property type="entry name" value="Porins"/>
    <property type="match status" value="1"/>
</dbReference>
<evidence type="ECO:0000256" key="2">
    <source>
        <dbReference type="ARBA" id="ARBA00023136"/>
    </source>
</evidence>
<dbReference type="AlphaFoldDB" id="A0A3N4MPY1"/>
<evidence type="ECO:0000256" key="3">
    <source>
        <dbReference type="ARBA" id="ARBA00023237"/>
    </source>
</evidence>
<protein>
    <submittedName>
        <fullName evidence="6">TonB-dependent receptor</fullName>
    </submittedName>
</protein>
<evidence type="ECO:0000313" key="6">
    <source>
        <dbReference type="EMBL" id="RPD41719.1"/>
    </source>
</evidence>
<dbReference type="GO" id="GO:0009279">
    <property type="term" value="C:cell outer membrane"/>
    <property type="evidence" value="ECO:0007669"/>
    <property type="project" value="UniProtKB-SubCell"/>
</dbReference>
<dbReference type="InterPro" id="IPR037066">
    <property type="entry name" value="Plug_dom_sf"/>
</dbReference>
<feature type="chain" id="PRO_5018056896" evidence="4">
    <location>
        <begin position="23"/>
        <end position="761"/>
    </location>
</feature>
<keyword evidence="7" id="KW-1185">Reference proteome</keyword>
<dbReference type="EMBL" id="RMBX01000003">
    <property type="protein sequence ID" value="RPD41719.1"/>
    <property type="molecule type" value="Genomic_DNA"/>
</dbReference>
<keyword evidence="3" id="KW-0998">Cell outer membrane</keyword>
<name>A0A3N4MPY1_9BACT</name>
<evidence type="ECO:0000256" key="4">
    <source>
        <dbReference type="SAM" id="SignalP"/>
    </source>
</evidence>
<keyword evidence="4" id="KW-0732">Signal</keyword>
<sequence>MKPCNLTTGAVCALMLISLATAAQMPTDTLPKAVRPGQPDTTFPVQRVKDTIVPKEAADAGDTAIIMKGSSDLGGVVITSRKPLVQVKAGRTIVNVENSVMAEGSNALEILERSPGVNVDKDGNISLKGKPGVTVMLNGKLTYLSERELSQLLKGTPSGNIARIEIMTAPSAKYDAAGNSGIINIVMKKQNKAGLNGSVNGNYGVTRKSRAGGGASLNYRAGKINVYGSYDYWNRGEIEYLDFERKFYENNIPDRVSVQQTATDEPLSTHTFKAGIDYTLNEKNTIGLLMNGSAGTYSNISRTDNLLSRYHGGILTHTVSESENHERWGNYNYNLNFLHRFDTKGHELSADLDYSGNTFRSNQFLHTLFLGHNGLTSQRKGRIPSNTDVYVFKTDYARPLGEKAKLEAGLKGSFVNSDNNLAYDTLQANGHWVKDLSATNHFRYKEVISAAYLNFRKEFTGFTLQAGLRGEHTFTEGRQITIDSLVKRNYFQLFPSLSLEKPLDDNNKLQLAYSRRVSRPGYEELNPFRVFRDPYLYFEGNPFLQPELTHTVELSHDYKSMLVTTLNYSSTSDVMNWMTGQVDSINTTYERPVNLRRFTSYGISLSATLEPLPWWAFNGFVNVFHNAYKDEGLDNSITAWTIYLQNTIKLPADFSAELNGYYESASNYGSAVSRPYHTISLGIQKLLLNKKATVKLAFSDIFRTKNYNQRINSNGVDMKMLIRPDSRVLNLSVTYRFGKHFESRERSSGSEDLRGRVRSGG</sequence>
<dbReference type="InterPro" id="IPR036942">
    <property type="entry name" value="Beta-barrel_TonB_sf"/>
</dbReference>
<keyword evidence="2" id="KW-0472">Membrane</keyword>
<dbReference type="OrthoDB" id="905812at2"/>
<dbReference type="InterPro" id="IPR041700">
    <property type="entry name" value="OMP_b-brl_3"/>
</dbReference>